<evidence type="ECO:0000313" key="1">
    <source>
        <dbReference type="EMBL" id="CEK73376.1"/>
    </source>
</evidence>
<dbReference type="EMBL" id="HACG01026511">
    <property type="protein sequence ID" value="CEK73376.1"/>
    <property type="molecule type" value="Transcribed_RNA"/>
</dbReference>
<name>A0A0B6ZZX1_9EUPU</name>
<organism evidence="1">
    <name type="scientific">Arion vulgaris</name>
    <dbReference type="NCBI Taxonomy" id="1028688"/>
    <lineage>
        <taxon>Eukaryota</taxon>
        <taxon>Metazoa</taxon>
        <taxon>Spiralia</taxon>
        <taxon>Lophotrochozoa</taxon>
        <taxon>Mollusca</taxon>
        <taxon>Gastropoda</taxon>
        <taxon>Heterobranchia</taxon>
        <taxon>Euthyneura</taxon>
        <taxon>Panpulmonata</taxon>
        <taxon>Eupulmonata</taxon>
        <taxon>Stylommatophora</taxon>
        <taxon>Helicina</taxon>
        <taxon>Arionoidea</taxon>
        <taxon>Arionidae</taxon>
        <taxon>Arion</taxon>
    </lineage>
</organism>
<reference evidence="1" key="1">
    <citation type="submission" date="2014-12" db="EMBL/GenBank/DDBJ databases">
        <title>Insight into the proteome of Arion vulgaris.</title>
        <authorList>
            <person name="Aradska J."/>
            <person name="Bulat T."/>
            <person name="Smidak R."/>
            <person name="Sarate P."/>
            <person name="Gangsoo J."/>
            <person name="Sialana F."/>
            <person name="Bilban M."/>
            <person name="Lubec G."/>
        </authorList>
    </citation>
    <scope>NUCLEOTIDE SEQUENCE</scope>
    <source>
        <tissue evidence="1">Skin</tissue>
    </source>
</reference>
<protein>
    <submittedName>
        <fullName evidence="1">Uncharacterized protein</fullName>
    </submittedName>
</protein>
<feature type="non-terminal residue" evidence="1">
    <location>
        <position position="1"/>
    </location>
</feature>
<accession>A0A0B6ZZX1</accession>
<dbReference type="AlphaFoldDB" id="A0A0B6ZZX1"/>
<gene>
    <name evidence="1" type="primary">ORF86516</name>
</gene>
<proteinExistence type="predicted"/>
<sequence length="89" mass="10153">THTTKCLVVSDINISHSHDQMSYCFRHQYKTLSRPNVLMQESMPCRIDVAAELMVVIRSSFLMLWTKNSASSANIARARLMTSSPKEHI</sequence>